<dbReference type="SUPFAM" id="SSF54928">
    <property type="entry name" value="RNA-binding domain, RBD"/>
    <property type="match status" value="1"/>
</dbReference>
<dbReference type="PANTHER" id="PTHR23147">
    <property type="entry name" value="SERINE/ARGININE RICH SPLICING FACTOR"/>
    <property type="match status" value="1"/>
</dbReference>
<protein>
    <recommendedName>
        <fullName evidence="4">RRM domain-containing protein</fullName>
    </recommendedName>
</protein>
<dbReference type="GO" id="GO:0008380">
    <property type="term" value="P:RNA splicing"/>
    <property type="evidence" value="ECO:0007669"/>
    <property type="project" value="UniProtKB-KW"/>
</dbReference>
<accession>A0A8S1IX54</accession>
<keyword evidence="1" id="KW-0507">mRNA processing</keyword>
<organism evidence="5 6">
    <name type="scientific">Ostreobium quekettii</name>
    <dbReference type="NCBI Taxonomy" id="121088"/>
    <lineage>
        <taxon>Eukaryota</taxon>
        <taxon>Viridiplantae</taxon>
        <taxon>Chlorophyta</taxon>
        <taxon>core chlorophytes</taxon>
        <taxon>Ulvophyceae</taxon>
        <taxon>TCBD clade</taxon>
        <taxon>Bryopsidales</taxon>
        <taxon>Ostreobineae</taxon>
        <taxon>Ostreobiaceae</taxon>
        <taxon>Ostreobium</taxon>
    </lineage>
</organism>
<dbReference type="OrthoDB" id="439808at2759"/>
<reference evidence="5" key="1">
    <citation type="submission" date="2020-12" db="EMBL/GenBank/DDBJ databases">
        <authorList>
            <person name="Iha C."/>
        </authorList>
    </citation>
    <scope>NUCLEOTIDE SEQUENCE</scope>
</reference>
<keyword evidence="6" id="KW-1185">Reference proteome</keyword>
<dbReference type="InterPro" id="IPR050907">
    <property type="entry name" value="SRSF"/>
</dbReference>
<gene>
    <name evidence="5" type="ORF">OSTQU699_LOCUS5130</name>
</gene>
<feature type="domain" description="RRM" evidence="4">
    <location>
        <begin position="28"/>
        <end position="106"/>
    </location>
</feature>
<dbReference type="Proteomes" id="UP000708148">
    <property type="component" value="Unassembled WGS sequence"/>
</dbReference>
<dbReference type="EMBL" id="CAJHUC010001109">
    <property type="protein sequence ID" value="CAD7699771.1"/>
    <property type="molecule type" value="Genomic_DNA"/>
</dbReference>
<feature type="compositionally biased region" description="Gly residues" evidence="3">
    <location>
        <begin position="151"/>
        <end position="169"/>
    </location>
</feature>
<evidence type="ECO:0000256" key="1">
    <source>
        <dbReference type="ARBA" id="ARBA00023187"/>
    </source>
</evidence>
<dbReference type="InterPro" id="IPR000504">
    <property type="entry name" value="RRM_dom"/>
</dbReference>
<dbReference type="Pfam" id="PF00076">
    <property type="entry name" value="RRM_1"/>
    <property type="match status" value="1"/>
</dbReference>
<evidence type="ECO:0000313" key="5">
    <source>
        <dbReference type="EMBL" id="CAD7699771.1"/>
    </source>
</evidence>
<feature type="compositionally biased region" description="Basic and acidic residues" evidence="3">
    <location>
        <begin position="171"/>
        <end position="200"/>
    </location>
</feature>
<sequence length="288" mass="32117">MSYHARSYSRSRSRSPGTPMRRDPPSRCSLLIRNLHKDTRDSDLRYFAEKYGPVRDVYLPRDYYTGESRGIGFVEFTNPRDAEEAKHQMDKVVLLGREISAVFAMQGRKRPDDYRRGRGGGGGRGYSRYRGGSSPPRRRYTSRSPPRRYHGGGGGGSYGGGGYGGGYGSARGDRGYGGDRRDRGYGGDRGYYGDHEDYGRHQHAPRRRYDSRSPPSRKSRTKSPSPGPRRDSQDSSPGRRRASRLPPASPDGRAQSDSPSPRKYSRSPSRSGLDNPNESPDGRSPAED</sequence>
<feature type="compositionally biased region" description="Low complexity" evidence="3">
    <location>
        <begin position="256"/>
        <end position="271"/>
    </location>
</feature>
<name>A0A8S1IX54_9CHLO</name>
<dbReference type="GO" id="GO:0003723">
    <property type="term" value="F:RNA binding"/>
    <property type="evidence" value="ECO:0007669"/>
    <property type="project" value="UniProtKB-UniRule"/>
</dbReference>
<dbReference type="InterPro" id="IPR012677">
    <property type="entry name" value="Nucleotide-bd_a/b_plait_sf"/>
</dbReference>
<evidence type="ECO:0000256" key="2">
    <source>
        <dbReference type="PROSITE-ProRule" id="PRU00176"/>
    </source>
</evidence>
<dbReference type="PROSITE" id="PS50102">
    <property type="entry name" value="RRM"/>
    <property type="match status" value="1"/>
</dbReference>
<comment type="caution">
    <text evidence="5">The sequence shown here is derived from an EMBL/GenBank/DDBJ whole genome shotgun (WGS) entry which is preliminary data.</text>
</comment>
<dbReference type="Gene3D" id="3.30.70.330">
    <property type="match status" value="1"/>
</dbReference>
<evidence type="ECO:0000256" key="3">
    <source>
        <dbReference type="SAM" id="MobiDB-lite"/>
    </source>
</evidence>
<evidence type="ECO:0000313" key="6">
    <source>
        <dbReference type="Proteomes" id="UP000708148"/>
    </source>
</evidence>
<feature type="compositionally biased region" description="Low complexity" evidence="3">
    <location>
        <begin position="126"/>
        <end position="135"/>
    </location>
</feature>
<evidence type="ECO:0000259" key="4">
    <source>
        <dbReference type="PROSITE" id="PS50102"/>
    </source>
</evidence>
<feature type="compositionally biased region" description="Basic residues" evidence="3">
    <location>
        <begin position="136"/>
        <end position="150"/>
    </location>
</feature>
<keyword evidence="1" id="KW-0508">mRNA splicing</keyword>
<dbReference type="InterPro" id="IPR035979">
    <property type="entry name" value="RBD_domain_sf"/>
</dbReference>
<dbReference type="AlphaFoldDB" id="A0A8S1IX54"/>
<keyword evidence="2" id="KW-0694">RNA-binding</keyword>
<feature type="region of interest" description="Disordered" evidence="3">
    <location>
        <begin position="1"/>
        <end position="27"/>
    </location>
</feature>
<feature type="region of interest" description="Disordered" evidence="3">
    <location>
        <begin position="106"/>
        <end position="288"/>
    </location>
</feature>
<proteinExistence type="predicted"/>
<dbReference type="SMART" id="SM00360">
    <property type="entry name" value="RRM"/>
    <property type="match status" value="1"/>
</dbReference>